<dbReference type="EMBL" id="JAACJN010000011">
    <property type="protein sequence ID" value="KAF5391116.1"/>
    <property type="molecule type" value="Genomic_DNA"/>
</dbReference>
<dbReference type="AlphaFoldDB" id="A0A8H5MEU8"/>
<dbReference type="Proteomes" id="UP000518752">
    <property type="component" value="Unassembled WGS sequence"/>
</dbReference>
<keyword evidence="2" id="KW-1185">Reference proteome</keyword>
<evidence type="ECO:0000313" key="2">
    <source>
        <dbReference type="Proteomes" id="UP000518752"/>
    </source>
</evidence>
<sequence length="69" mass="8088">MSNLDHFTQNIIRNELRAITSTPPPDIARWAFVPENDLLFASDYQNDERVSPQEWINRGYAQMQHALMI</sequence>
<name>A0A8H5MEU8_9AGAR</name>
<protein>
    <submittedName>
        <fullName evidence="1">Uncharacterized protein</fullName>
    </submittedName>
</protein>
<comment type="caution">
    <text evidence="1">The sequence shown here is derived from an EMBL/GenBank/DDBJ whole genome shotgun (WGS) entry which is preliminary data.</text>
</comment>
<accession>A0A8H5MEU8</accession>
<organism evidence="1 2">
    <name type="scientific">Collybiopsis confluens</name>
    <dbReference type="NCBI Taxonomy" id="2823264"/>
    <lineage>
        <taxon>Eukaryota</taxon>
        <taxon>Fungi</taxon>
        <taxon>Dikarya</taxon>
        <taxon>Basidiomycota</taxon>
        <taxon>Agaricomycotina</taxon>
        <taxon>Agaricomycetes</taxon>
        <taxon>Agaricomycetidae</taxon>
        <taxon>Agaricales</taxon>
        <taxon>Marasmiineae</taxon>
        <taxon>Omphalotaceae</taxon>
        <taxon>Collybiopsis</taxon>
    </lineage>
</organism>
<gene>
    <name evidence="1" type="ORF">D9757_003061</name>
</gene>
<proteinExistence type="predicted"/>
<dbReference type="OrthoDB" id="1368at2759"/>
<evidence type="ECO:0000313" key="1">
    <source>
        <dbReference type="EMBL" id="KAF5391116.1"/>
    </source>
</evidence>
<reference evidence="1 2" key="1">
    <citation type="journal article" date="2020" name="ISME J.">
        <title>Uncovering the hidden diversity of litter-decomposition mechanisms in mushroom-forming fungi.</title>
        <authorList>
            <person name="Floudas D."/>
            <person name="Bentzer J."/>
            <person name="Ahren D."/>
            <person name="Johansson T."/>
            <person name="Persson P."/>
            <person name="Tunlid A."/>
        </authorList>
    </citation>
    <scope>NUCLEOTIDE SEQUENCE [LARGE SCALE GENOMIC DNA]</scope>
    <source>
        <strain evidence="1 2">CBS 406.79</strain>
    </source>
</reference>